<evidence type="ECO:0000313" key="1">
    <source>
        <dbReference type="EMBL" id="AZR07547.1"/>
    </source>
</evidence>
<accession>A0A380MC31</accession>
<reference evidence="1 2" key="1">
    <citation type="submission" date="2018-11" db="EMBL/GenBank/DDBJ databases">
        <title>Multidrug-resistant genes are associated with an 42-kb island TGI1 carrying a complex class 1 integron in a Trueperella pyogenes.</title>
        <authorList>
            <person name="Dong W."/>
        </authorList>
    </citation>
    <scope>NUCLEOTIDE SEQUENCE [LARGE SCALE GENOMIC DNA]</scope>
    <source>
        <strain evidence="1 2">TP4</strain>
    </source>
</reference>
<dbReference type="AlphaFoldDB" id="A0A380MC31"/>
<dbReference type="Proteomes" id="UP000275951">
    <property type="component" value="Chromosome"/>
</dbReference>
<sequence length="171" mass="19420">MTKRPSWQGFIAAVIGEESSFALAQVILGQARWDSIPGLSQKKSAKTLELLRPYLHSPDGKEIRIDRETLRELLKSADKDNSRGDSAIISKFVSNDLRLKKFPSRPTERYLVLEFLAKRLFSPKEDLHESQVNERLKVVTDDFATLRRYLIDANLLTRQADGGSYRSADLA</sequence>
<evidence type="ECO:0000313" key="2">
    <source>
        <dbReference type="Proteomes" id="UP000275951"/>
    </source>
</evidence>
<name>A0A380MC31_9ACTO</name>
<dbReference type="EMBL" id="CP033905">
    <property type="protein sequence ID" value="AZR07547.1"/>
    <property type="molecule type" value="Genomic_DNA"/>
</dbReference>
<proteinExistence type="predicted"/>
<protein>
    <submittedName>
        <fullName evidence="1">DUF2087 domain-containing protein</fullName>
    </submittedName>
</protein>
<gene>
    <name evidence="1" type="ORF">EBQ10_09805</name>
</gene>
<dbReference type="Pfam" id="PF09860">
    <property type="entry name" value="DUF2087"/>
    <property type="match status" value="1"/>
</dbReference>
<dbReference type="InterPro" id="IPR018656">
    <property type="entry name" value="DUF2087"/>
</dbReference>
<organism evidence="1 2">
    <name type="scientific">Trueperella pyogenes</name>
    <dbReference type="NCBI Taxonomy" id="1661"/>
    <lineage>
        <taxon>Bacteria</taxon>
        <taxon>Bacillati</taxon>
        <taxon>Actinomycetota</taxon>
        <taxon>Actinomycetes</taxon>
        <taxon>Actinomycetales</taxon>
        <taxon>Actinomycetaceae</taxon>
        <taxon>Trueperella</taxon>
    </lineage>
</organism>
<dbReference type="RefSeq" id="WP_115324206.1">
    <property type="nucleotide sequence ID" value="NZ_CP033905.1"/>
</dbReference>